<dbReference type="SUPFAM" id="SSF46894">
    <property type="entry name" value="C-terminal effector domain of the bipartite response regulators"/>
    <property type="match status" value="1"/>
</dbReference>
<accession>A0A117UU08</accession>
<comment type="caution">
    <text evidence="5">The sequence shown here is derived from an EMBL/GenBank/DDBJ whole genome shotgun (WGS) entry which is preliminary data.</text>
</comment>
<protein>
    <recommendedName>
        <fullName evidence="4">HTH luxR-type domain-containing protein</fullName>
    </recommendedName>
</protein>
<dbReference type="PANTHER" id="PTHR44688">
    <property type="entry name" value="DNA-BINDING TRANSCRIPTIONAL ACTIVATOR DEVR_DOSR"/>
    <property type="match status" value="1"/>
</dbReference>
<dbReference type="Gene3D" id="1.10.10.10">
    <property type="entry name" value="Winged helix-like DNA-binding domain superfamily/Winged helix DNA-binding domain"/>
    <property type="match status" value="1"/>
</dbReference>
<dbReference type="GO" id="GO:0003677">
    <property type="term" value="F:DNA binding"/>
    <property type="evidence" value="ECO:0007669"/>
    <property type="project" value="UniProtKB-KW"/>
</dbReference>
<dbReference type="PANTHER" id="PTHR44688:SF16">
    <property type="entry name" value="DNA-BINDING TRANSCRIPTIONAL ACTIVATOR DEVR_DOSR"/>
    <property type="match status" value="1"/>
</dbReference>
<sequence>MPSAQTHLKHLRLIAALGLPAHQSIGLMAAEIERMIGCSFVNFFWVDPQGQPVDAWIREVIPAAMDAYVGSHAALQNDPHEPTLDKYVAQGLRVGAGERISSGPDFARTVVYNEVFRPYRIASSLDLVVRDPSGQARGVLMVNRATSSTAGNRSERALLSALHDHVLAAISPCGAQADGAFAAGTDESGTFLVDAAGRIEYAAGTAVTLAAQHAGLRLAPGVMLGALGERLTPALHALLDRAIAVTRGLPSPPPYEVRRTPQGEIAARVMPCRRGSAMPAAEDGADERYMVSLERRPPIGAVVLGRAAALPLSARERELAVLLALGQSPAEAARRMAISLATLRTYLKSVYARTGVSGREGLVAQLRGI</sequence>
<evidence type="ECO:0000313" key="5">
    <source>
        <dbReference type="EMBL" id="KUR70839.1"/>
    </source>
</evidence>
<name>A0A117UU08_9SPHN</name>
<gene>
    <name evidence="5" type="ORF">AQZ52_13510</name>
</gene>
<dbReference type="InterPro" id="IPR016032">
    <property type="entry name" value="Sig_transdc_resp-reg_C-effctor"/>
</dbReference>
<proteinExistence type="predicted"/>
<dbReference type="GO" id="GO:0006355">
    <property type="term" value="P:regulation of DNA-templated transcription"/>
    <property type="evidence" value="ECO:0007669"/>
    <property type="project" value="InterPro"/>
</dbReference>
<dbReference type="SUPFAM" id="SSF55781">
    <property type="entry name" value="GAF domain-like"/>
    <property type="match status" value="1"/>
</dbReference>
<dbReference type="SMART" id="SM00421">
    <property type="entry name" value="HTH_LUXR"/>
    <property type="match status" value="1"/>
</dbReference>
<organism evidence="5 6">
    <name type="scientific">Novosphingobium fuchskuhlense</name>
    <dbReference type="NCBI Taxonomy" id="1117702"/>
    <lineage>
        <taxon>Bacteria</taxon>
        <taxon>Pseudomonadati</taxon>
        <taxon>Pseudomonadota</taxon>
        <taxon>Alphaproteobacteria</taxon>
        <taxon>Sphingomonadales</taxon>
        <taxon>Sphingomonadaceae</taxon>
        <taxon>Novosphingobium</taxon>
    </lineage>
</organism>
<dbReference type="STRING" id="1117702.AQZ52_13510"/>
<dbReference type="AlphaFoldDB" id="A0A117UU08"/>
<dbReference type="RefSeq" id="WP_067911689.1">
    <property type="nucleotide sequence ID" value="NZ_KQ954245.1"/>
</dbReference>
<evidence type="ECO:0000256" key="1">
    <source>
        <dbReference type="ARBA" id="ARBA00023015"/>
    </source>
</evidence>
<evidence type="ECO:0000313" key="6">
    <source>
        <dbReference type="Proteomes" id="UP000058012"/>
    </source>
</evidence>
<keyword evidence="2" id="KW-0238">DNA-binding</keyword>
<keyword evidence="1" id="KW-0805">Transcription regulation</keyword>
<dbReference type="PRINTS" id="PR00038">
    <property type="entry name" value="HTHLUXR"/>
</dbReference>
<dbReference type="PROSITE" id="PS50043">
    <property type="entry name" value="HTH_LUXR_2"/>
    <property type="match status" value="1"/>
</dbReference>
<evidence type="ECO:0000259" key="4">
    <source>
        <dbReference type="PROSITE" id="PS50043"/>
    </source>
</evidence>
<keyword evidence="6" id="KW-1185">Reference proteome</keyword>
<dbReference type="InterPro" id="IPR036388">
    <property type="entry name" value="WH-like_DNA-bd_sf"/>
</dbReference>
<keyword evidence="3" id="KW-0804">Transcription</keyword>
<dbReference type="InterPro" id="IPR000792">
    <property type="entry name" value="Tscrpt_reg_LuxR_C"/>
</dbReference>
<reference evidence="5 6" key="1">
    <citation type="submission" date="2015-10" db="EMBL/GenBank/DDBJ databases">
        <title>Draft genome sequence of Novosphingobium fuchskuhlense DSM 25065 isolated from a surface water sample of the southwest basin of Lake Grosse Fuchskuhle.</title>
        <authorList>
            <person name="Ruckert C."/>
            <person name="Winkler A."/>
            <person name="Glaeser J."/>
            <person name="Grossart H.-P."/>
            <person name="Kalinowski J."/>
            <person name="Glaeser S."/>
        </authorList>
    </citation>
    <scope>NUCLEOTIDE SEQUENCE [LARGE SCALE GENOMIC DNA]</scope>
    <source>
        <strain evidence="5 6">FNE08-7</strain>
    </source>
</reference>
<dbReference type="Pfam" id="PF00196">
    <property type="entry name" value="GerE"/>
    <property type="match status" value="1"/>
</dbReference>
<feature type="domain" description="HTH luxR-type" evidence="4">
    <location>
        <begin position="305"/>
        <end position="369"/>
    </location>
</feature>
<evidence type="ECO:0000256" key="3">
    <source>
        <dbReference type="ARBA" id="ARBA00023163"/>
    </source>
</evidence>
<dbReference type="EMBL" id="LLZS01000008">
    <property type="protein sequence ID" value="KUR70839.1"/>
    <property type="molecule type" value="Genomic_DNA"/>
</dbReference>
<evidence type="ECO:0000256" key="2">
    <source>
        <dbReference type="ARBA" id="ARBA00023125"/>
    </source>
</evidence>
<dbReference type="Proteomes" id="UP000058012">
    <property type="component" value="Unassembled WGS sequence"/>
</dbReference>